<evidence type="ECO:0000313" key="2">
    <source>
        <dbReference type="Proteomes" id="UP000789524"/>
    </source>
</evidence>
<sequence length="86" mass="10272">MRQRYRWLEEANSGEEMTNPNEIEAQRKEMRGVMRVEWMSRLAQPKAGIRTVEAIRPILLQWLNRDHRTLAFQLTQAGRFIPKSFT</sequence>
<keyword evidence="2" id="KW-1185">Reference proteome</keyword>
<gene>
    <name evidence="1" type="ORF">DCHRY22_LOCUS4750</name>
</gene>
<proteinExistence type="predicted"/>
<dbReference type="OrthoDB" id="7480128at2759"/>
<protein>
    <submittedName>
        <fullName evidence="1">(African queen) hypothetical protein</fullName>
    </submittedName>
</protein>
<reference evidence="1" key="1">
    <citation type="submission" date="2021-09" db="EMBL/GenBank/DDBJ databases">
        <authorList>
            <person name="Martin H S."/>
        </authorList>
    </citation>
    <scope>NUCLEOTIDE SEQUENCE</scope>
</reference>
<evidence type="ECO:0000313" key="1">
    <source>
        <dbReference type="EMBL" id="CAG9563641.1"/>
    </source>
</evidence>
<name>A0A8J2QQK9_9NEOP</name>
<dbReference type="Proteomes" id="UP000789524">
    <property type="component" value="Unassembled WGS sequence"/>
</dbReference>
<dbReference type="EMBL" id="CAKASE010000049">
    <property type="protein sequence ID" value="CAG9563641.1"/>
    <property type="molecule type" value="Genomic_DNA"/>
</dbReference>
<comment type="caution">
    <text evidence="1">The sequence shown here is derived from an EMBL/GenBank/DDBJ whole genome shotgun (WGS) entry which is preliminary data.</text>
</comment>
<accession>A0A8J2QQK9</accession>
<dbReference type="AlphaFoldDB" id="A0A8J2QQK9"/>
<organism evidence="1 2">
    <name type="scientific">Danaus chrysippus</name>
    <name type="common">African queen</name>
    <dbReference type="NCBI Taxonomy" id="151541"/>
    <lineage>
        <taxon>Eukaryota</taxon>
        <taxon>Metazoa</taxon>
        <taxon>Ecdysozoa</taxon>
        <taxon>Arthropoda</taxon>
        <taxon>Hexapoda</taxon>
        <taxon>Insecta</taxon>
        <taxon>Pterygota</taxon>
        <taxon>Neoptera</taxon>
        <taxon>Endopterygota</taxon>
        <taxon>Lepidoptera</taxon>
        <taxon>Glossata</taxon>
        <taxon>Ditrysia</taxon>
        <taxon>Papilionoidea</taxon>
        <taxon>Nymphalidae</taxon>
        <taxon>Danainae</taxon>
        <taxon>Danaini</taxon>
        <taxon>Danaina</taxon>
        <taxon>Danaus</taxon>
        <taxon>Anosia</taxon>
    </lineage>
</organism>